<reference evidence="2" key="1">
    <citation type="journal article" date="2019" name="Int. J. Syst. Evol. Microbiol.">
        <title>The Global Catalogue of Microorganisms (GCM) 10K type strain sequencing project: providing services to taxonomists for standard genome sequencing and annotation.</title>
        <authorList>
            <consortium name="The Broad Institute Genomics Platform"/>
            <consortium name="The Broad Institute Genome Sequencing Center for Infectious Disease"/>
            <person name="Wu L."/>
            <person name="Ma J."/>
        </authorList>
    </citation>
    <scope>NUCLEOTIDE SEQUENCE [LARGE SCALE GENOMIC DNA]</scope>
    <source>
        <strain evidence="2">JCM 9091</strain>
    </source>
</reference>
<evidence type="ECO:0008006" key="3">
    <source>
        <dbReference type="Google" id="ProtNLM"/>
    </source>
</evidence>
<keyword evidence="2" id="KW-1185">Reference proteome</keyword>
<proteinExistence type="predicted"/>
<comment type="caution">
    <text evidence="1">The sequence shown here is derived from an EMBL/GenBank/DDBJ whole genome shotgun (WGS) entry which is preliminary data.</text>
</comment>
<accession>A0ABP6LLU1</accession>
<evidence type="ECO:0000313" key="2">
    <source>
        <dbReference type="Proteomes" id="UP001501532"/>
    </source>
</evidence>
<protein>
    <recommendedName>
        <fullName evidence="3">Alcohol dehydrogenase</fullName>
    </recommendedName>
</protein>
<evidence type="ECO:0000313" key="1">
    <source>
        <dbReference type="EMBL" id="GAA3046009.1"/>
    </source>
</evidence>
<dbReference type="Proteomes" id="UP001501532">
    <property type="component" value="Unassembled WGS sequence"/>
</dbReference>
<name>A0ABP6LLU1_9ACTN</name>
<organism evidence="1 2">
    <name type="scientific">Streptomyces glomeratus</name>
    <dbReference type="NCBI Taxonomy" id="284452"/>
    <lineage>
        <taxon>Bacteria</taxon>
        <taxon>Bacillati</taxon>
        <taxon>Actinomycetota</taxon>
        <taxon>Actinomycetes</taxon>
        <taxon>Kitasatosporales</taxon>
        <taxon>Streptomycetaceae</taxon>
        <taxon>Streptomyces</taxon>
    </lineage>
</organism>
<sequence length="54" mass="5848">MYRDTTVLELWSMVRNGVIDLSVLDVRVVGLDDPAAALAAASRSHGREIVVLVP</sequence>
<dbReference type="EMBL" id="BAAAUF010000021">
    <property type="protein sequence ID" value="GAA3046009.1"/>
    <property type="molecule type" value="Genomic_DNA"/>
</dbReference>
<gene>
    <name evidence="1" type="ORF">GCM10010448_31170</name>
</gene>